<evidence type="ECO:0000256" key="2">
    <source>
        <dbReference type="ARBA" id="ARBA00023242"/>
    </source>
</evidence>
<dbReference type="Gene3D" id="3.30.720.50">
    <property type="match status" value="1"/>
</dbReference>
<dbReference type="GO" id="GO:0003950">
    <property type="term" value="F:NAD+ poly-ADP-ribosyltransferase activity"/>
    <property type="evidence" value="ECO:0007669"/>
    <property type="project" value="TreeGrafter"/>
</dbReference>
<keyword evidence="6" id="KW-1185">Reference proteome</keyword>
<dbReference type="InterPro" id="IPR051712">
    <property type="entry name" value="ARTD-AVP"/>
</dbReference>
<evidence type="ECO:0000313" key="5">
    <source>
        <dbReference type="EMBL" id="KAK1340823.1"/>
    </source>
</evidence>
<dbReference type="PANTHER" id="PTHR45740">
    <property type="entry name" value="POLY [ADP-RIBOSE] POLYMERASE"/>
    <property type="match status" value="1"/>
</dbReference>
<comment type="caution">
    <text evidence="5">The sequence shown here is derived from an EMBL/GenBank/DDBJ whole genome shotgun (WGS) entry which is preliminary data.</text>
</comment>
<dbReference type="EMBL" id="JAULJE010000007">
    <property type="protein sequence ID" value="KAK1340823.1"/>
    <property type="molecule type" value="Genomic_DNA"/>
</dbReference>
<proteinExistence type="inferred from homology"/>
<sequence length="173" mass="19988">MLLQMEMFHKAEEFLSKTAGGEMDEMDTSDTQWGWFYLAECGKWHMFQPDTNIQCSVSSEDIEQSFKTNPCGSISFTTSKFSYKIDFAEMKQVNLTTGKQRLIKRAPFSISAFSYICENEAIPMPPHWENVNTDVPYQVRAELTDCPVLEMEQDFNKTIQLYFPAYSFAQSNT</sequence>
<dbReference type="GO" id="GO:0005634">
    <property type="term" value="C:nucleus"/>
    <property type="evidence" value="ECO:0007669"/>
    <property type="project" value="UniProtKB-SubCell"/>
</dbReference>
<dbReference type="SUPFAM" id="SSF117839">
    <property type="entry name" value="WWE domain"/>
    <property type="match status" value="1"/>
</dbReference>
<dbReference type="Pfam" id="PF02825">
    <property type="entry name" value="WWE"/>
    <property type="match status" value="1"/>
</dbReference>
<comment type="subcellular location">
    <subcellularLocation>
        <location evidence="1">Nucleus</location>
    </subcellularLocation>
</comment>
<evidence type="ECO:0000256" key="3">
    <source>
        <dbReference type="ARBA" id="ARBA00024347"/>
    </source>
</evidence>
<dbReference type="GO" id="GO:1990404">
    <property type="term" value="F:NAD+-protein mono-ADP-ribosyltransferase activity"/>
    <property type="evidence" value="ECO:0007669"/>
    <property type="project" value="TreeGrafter"/>
</dbReference>
<keyword evidence="2" id="KW-0539">Nucleus</keyword>
<dbReference type="PANTHER" id="PTHR45740:SF4">
    <property type="entry name" value="PROTEIN MONO-ADP-RIBOSYLTRANSFERASE PARP11"/>
    <property type="match status" value="1"/>
</dbReference>
<dbReference type="PROSITE" id="PS50918">
    <property type="entry name" value="WWE"/>
    <property type="match status" value="1"/>
</dbReference>
<comment type="similarity">
    <text evidence="3">Belongs to the ARTD/PARP family.</text>
</comment>
<evidence type="ECO:0000256" key="1">
    <source>
        <dbReference type="ARBA" id="ARBA00004123"/>
    </source>
</evidence>
<dbReference type="InterPro" id="IPR037197">
    <property type="entry name" value="WWE_dom_sf"/>
</dbReference>
<dbReference type="InterPro" id="IPR004170">
    <property type="entry name" value="WWE_dom"/>
</dbReference>
<dbReference type="FunFam" id="3.30.720.50:FF:000006">
    <property type="entry name" value="Poly [ADP-ribose] polymerase"/>
    <property type="match status" value="1"/>
</dbReference>
<organism evidence="5 6">
    <name type="scientific">Cnephaeus nilssonii</name>
    <name type="common">Northern bat</name>
    <name type="synonym">Eptesicus nilssonii</name>
    <dbReference type="NCBI Taxonomy" id="3371016"/>
    <lineage>
        <taxon>Eukaryota</taxon>
        <taxon>Metazoa</taxon>
        <taxon>Chordata</taxon>
        <taxon>Craniata</taxon>
        <taxon>Vertebrata</taxon>
        <taxon>Euteleostomi</taxon>
        <taxon>Mammalia</taxon>
        <taxon>Eutheria</taxon>
        <taxon>Laurasiatheria</taxon>
        <taxon>Chiroptera</taxon>
        <taxon>Yangochiroptera</taxon>
        <taxon>Vespertilionidae</taxon>
        <taxon>Cnephaeus</taxon>
    </lineage>
</organism>
<evidence type="ECO:0000259" key="4">
    <source>
        <dbReference type="PROSITE" id="PS50918"/>
    </source>
</evidence>
<dbReference type="Proteomes" id="UP001177744">
    <property type="component" value="Unassembled WGS sequence"/>
</dbReference>
<evidence type="ECO:0000313" key="6">
    <source>
        <dbReference type="Proteomes" id="UP001177744"/>
    </source>
</evidence>
<feature type="domain" description="WWE" evidence="4">
    <location>
        <begin position="21"/>
        <end position="105"/>
    </location>
</feature>
<gene>
    <name evidence="5" type="ORF">QTO34_017217</name>
</gene>
<dbReference type="AlphaFoldDB" id="A0AA40I0M2"/>
<reference evidence="5" key="1">
    <citation type="submission" date="2023-06" db="EMBL/GenBank/DDBJ databases">
        <title>Reference genome for the Northern bat (Eptesicus nilssonii), a most northern bat species.</title>
        <authorList>
            <person name="Laine V.N."/>
            <person name="Pulliainen A.T."/>
            <person name="Lilley T.M."/>
        </authorList>
    </citation>
    <scope>NUCLEOTIDE SEQUENCE</scope>
    <source>
        <strain evidence="5">BLF_Eptnil</strain>
        <tissue evidence="5">Kidney</tissue>
    </source>
</reference>
<accession>A0AA40I0M2</accession>
<protein>
    <recommendedName>
        <fullName evidence="4">WWE domain-containing protein</fullName>
    </recommendedName>
</protein>
<name>A0AA40I0M2_CNENI</name>